<name>A0ABP9KV12_9RHOB</name>
<reference evidence="2" key="1">
    <citation type="journal article" date="2019" name="Int. J. Syst. Evol. Microbiol.">
        <title>The Global Catalogue of Microorganisms (GCM) 10K type strain sequencing project: providing services to taxonomists for standard genome sequencing and annotation.</title>
        <authorList>
            <consortium name="The Broad Institute Genomics Platform"/>
            <consortium name="The Broad Institute Genome Sequencing Center for Infectious Disease"/>
            <person name="Wu L."/>
            <person name="Ma J."/>
        </authorList>
    </citation>
    <scope>NUCLEOTIDE SEQUENCE [LARGE SCALE GENOMIC DNA]</scope>
    <source>
        <strain evidence="2">JCM 18015</strain>
    </source>
</reference>
<dbReference type="EMBL" id="BAABHW010000001">
    <property type="protein sequence ID" value="GAA5066304.1"/>
    <property type="molecule type" value="Genomic_DNA"/>
</dbReference>
<evidence type="ECO:0000313" key="2">
    <source>
        <dbReference type="Proteomes" id="UP001499910"/>
    </source>
</evidence>
<protein>
    <recommendedName>
        <fullName evidence="3">N-acetyltransferase domain-containing protein</fullName>
    </recommendedName>
</protein>
<organism evidence="1 2">
    <name type="scientific">[Roseibacterium] beibuensis</name>
    <dbReference type="NCBI Taxonomy" id="1193142"/>
    <lineage>
        <taxon>Bacteria</taxon>
        <taxon>Pseudomonadati</taxon>
        <taxon>Pseudomonadota</taxon>
        <taxon>Alphaproteobacteria</taxon>
        <taxon>Rhodobacterales</taxon>
        <taxon>Roseobacteraceae</taxon>
        <taxon>Roseicyclus</taxon>
    </lineage>
</organism>
<gene>
    <name evidence="1" type="ORF">GCM10023209_04750</name>
</gene>
<accession>A0ABP9KV12</accession>
<sequence length="212" mass="22997">MHAGSDPSRAARGRDIVVVTNPDKGARTAYLKLLSDRYRERIGTDLRDEAVTLPATSHLFLCVRQGEVVGGMQVAVAGPDEALPCEDDGVLVGDYHAARFPNRQFRAEVLRNVSARGAGGLVQYALLGRLSEALKALGCNTLYWLADERQTTNSHRVVRALGGMPERVDTYVLTRKGNPAARKLVLSVADITDWTAPADLPPVQARAGRPKE</sequence>
<dbReference type="Proteomes" id="UP001499910">
    <property type="component" value="Unassembled WGS sequence"/>
</dbReference>
<evidence type="ECO:0000313" key="1">
    <source>
        <dbReference type="EMBL" id="GAA5066304.1"/>
    </source>
</evidence>
<comment type="caution">
    <text evidence="1">The sequence shown here is derived from an EMBL/GenBank/DDBJ whole genome shotgun (WGS) entry which is preliminary data.</text>
</comment>
<keyword evidence="2" id="KW-1185">Reference proteome</keyword>
<evidence type="ECO:0008006" key="3">
    <source>
        <dbReference type="Google" id="ProtNLM"/>
    </source>
</evidence>
<proteinExistence type="predicted"/>